<proteinExistence type="inferred from homology"/>
<sequence>MDIEFDEDQKLLRQMVRETVERSRTLPQEQLWKTYLDLGWLEAPPVELAIVLDELGYVADPTPFLATATWFAPLAGRLPEGTGTGVCDGTGRFVLDADRADEIALLTRSGVVVAKGSDVGAEPVPVFDPTLHMAHVEASDLVAGIPDLTLMGLAITAVGACRRILDLTVAHVKQREQFGVPIGSFQAVKHKAADMYVAIERATALAYYSALTIAEDDPRRREAALMAKASAGECQRIVFEHGYQLFGAMGYTWENELQIYLKRAKACDLLLGPASTHRRALLAERAREGAAG</sequence>
<keyword evidence="2" id="KW-0285">Flavoprotein</keyword>
<dbReference type="Gene3D" id="1.20.140.10">
    <property type="entry name" value="Butyryl-CoA Dehydrogenase, subunit A, domain 3"/>
    <property type="match status" value="1"/>
</dbReference>
<reference evidence="7" key="1">
    <citation type="journal article" date="2019" name="Int. J. Syst. Evol. Microbiol.">
        <title>The Global Catalogue of Microorganisms (GCM) 10K type strain sequencing project: providing services to taxonomists for standard genome sequencing and annotation.</title>
        <authorList>
            <consortium name="The Broad Institute Genomics Platform"/>
            <consortium name="The Broad Institute Genome Sequencing Center for Infectious Disease"/>
            <person name="Wu L."/>
            <person name="Ma J."/>
        </authorList>
    </citation>
    <scope>NUCLEOTIDE SEQUENCE [LARGE SCALE GENOMIC DNA]</scope>
    <source>
        <strain evidence="7">JCM 9371</strain>
    </source>
</reference>
<dbReference type="Pfam" id="PF00441">
    <property type="entry name" value="Acyl-CoA_dh_1"/>
    <property type="match status" value="1"/>
</dbReference>
<dbReference type="PANTHER" id="PTHR43884:SF20">
    <property type="entry name" value="ACYL-COA DEHYDROGENASE FADE28"/>
    <property type="match status" value="1"/>
</dbReference>
<accession>A0ABW2XTG5</accession>
<gene>
    <name evidence="6" type="ORF">ACFQZM_35350</name>
</gene>
<dbReference type="EMBL" id="JBHTGP010000018">
    <property type="protein sequence ID" value="MFD0689811.1"/>
    <property type="molecule type" value="Genomic_DNA"/>
</dbReference>
<evidence type="ECO:0000313" key="7">
    <source>
        <dbReference type="Proteomes" id="UP001597063"/>
    </source>
</evidence>
<keyword evidence="3" id="KW-0274">FAD</keyword>
<protein>
    <submittedName>
        <fullName evidence="6">Acyl-CoA dehydrogenase family protein</fullName>
        <ecNumber evidence="6">1.-.-.-</ecNumber>
    </submittedName>
</protein>
<dbReference type="SUPFAM" id="SSF56645">
    <property type="entry name" value="Acyl-CoA dehydrogenase NM domain-like"/>
    <property type="match status" value="1"/>
</dbReference>
<comment type="caution">
    <text evidence="6">The sequence shown here is derived from an EMBL/GenBank/DDBJ whole genome shotgun (WGS) entry which is preliminary data.</text>
</comment>
<dbReference type="SUPFAM" id="SSF47203">
    <property type="entry name" value="Acyl-CoA dehydrogenase C-terminal domain-like"/>
    <property type="match status" value="1"/>
</dbReference>
<dbReference type="GO" id="GO:0016491">
    <property type="term" value="F:oxidoreductase activity"/>
    <property type="evidence" value="ECO:0007669"/>
    <property type="project" value="UniProtKB-KW"/>
</dbReference>
<comment type="similarity">
    <text evidence="1">Belongs to the acyl-CoA dehydrogenase family.</text>
</comment>
<evidence type="ECO:0000259" key="5">
    <source>
        <dbReference type="Pfam" id="PF00441"/>
    </source>
</evidence>
<keyword evidence="4 6" id="KW-0560">Oxidoreductase</keyword>
<dbReference type="InterPro" id="IPR036250">
    <property type="entry name" value="AcylCo_DH-like_C"/>
</dbReference>
<dbReference type="EC" id="1.-.-.-" evidence="6"/>
<name>A0ABW2XTG5_9ACTN</name>
<dbReference type="InterPro" id="IPR009100">
    <property type="entry name" value="AcylCoA_DH/oxidase_NM_dom_sf"/>
</dbReference>
<keyword evidence="7" id="KW-1185">Reference proteome</keyword>
<evidence type="ECO:0000256" key="3">
    <source>
        <dbReference type="ARBA" id="ARBA00022827"/>
    </source>
</evidence>
<organism evidence="6 7">
    <name type="scientific">Actinomadura fibrosa</name>
    <dbReference type="NCBI Taxonomy" id="111802"/>
    <lineage>
        <taxon>Bacteria</taxon>
        <taxon>Bacillati</taxon>
        <taxon>Actinomycetota</taxon>
        <taxon>Actinomycetes</taxon>
        <taxon>Streptosporangiales</taxon>
        <taxon>Thermomonosporaceae</taxon>
        <taxon>Actinomadura</taxon>
    </lineage>
</organism>
<dbReference type="PANTHER" id="PTHR43884">
    <property type="entry name" value="ACYL-COA DEHYDROGENASE"/>
    <property type="match status" value="1"/>
</dbReference>
<dbReference type="RefSeq" id="WP_131760618.1">
    <property type="nucleotide sequence ID" value="NZ_CAACUY010000123.1"/>
</dbReference>
<dbReference type="InterPro" id="IPR009075">
    <property type="entry name" value="AcylCo_DH/oxidase_C"/>
</dbReference>
<feature type="domain" description="Acyl-CoA dehydrogenase/oxidase C-terminal" evidence="5">
    <location>
        <begin position="152"/>
        <end position="281"/>
    </location>
</feature>
<evidence type="ECO:0000313" key="6">
    <source>
        <dbReference type="EMBL" id="MFD0689811.1"/>
    </source>
</evidence>
<evidence type="ECO:0000256" key="2">
    <source>
        <dbReference type="ARBA" id="ARBA00022630"/>
    </source>
</evidence>
<dbReference type="Proteomes" id="UP001597063">
    <property type="component" value="Unassembled WGS sequence"/>
</dbReference>
<evidence type="ECO:0000256" key="1">
    <source>
        <dbReference type="ARBA" id="ARBA00009347"/>
    </source>
</evidence>
<evidence type="ECO:0000256" key="4">
    <source>
        <dbReference type="ARBA" id="ARBA00023002"/>
    </source>
</evidence>